<gene>
    <name evidence="2" type="ORF">ACFQGO_36440</name>
</gene>
<sequence length="371" mass="40135">MPPAPPLPSVTVVLDRHDDVLHTHTALAAHHPPSGRITLHPGPGTTSETGLAHDLLAALGKPPLLPGRFPGGRQPAWEAATAWMTALPVTRLTVLRAHRLTARRTMRLLQLQARTGIHLTLVCHRPHLPAAVHQALRTADYSVTADFEAARRHYYGTPGTEPPPPDEPAAPAGRWLTLPALDRLVSYDSPRPCAAPCSPPPIAWQHRPPPAPLTAHTAQRVAHRLHAATAHPRLAAALAAALFTGASLQQLATARPRDYDDAAATLALHDRARYTDGCAAYPVPPWAGVFLRAAACFARLVSGEDQELLAAPGDRGHLLRAAQRARLRPPQPPAARRQGPAGRVEWDWRERQEAERYQAMPAVASGRPSRR</sequence>
<evidence type="ECO:0000256" key="1">
    <source>
        <dbReference type="SAM" id="MobiDB-lite"/>
    </source>
</evidence>
<dbReference type="EMBL" id="JBHSNZ010000046">
    <property type="protein sequence ID" value="MFC5812938.1"/>
    <property type="molecule type" value="Genomic_DNA"/>
</dbReference>
<accession>A0ABW1BIB3</accession>
<evidence type="ECO:0000313" key="3">
    <source>
        <dbReference type="Proteomes" id="UP001596112"/>
    </source>
</evidence>
<protein>
    <submittedName>
        <fullName evidence="2">Uncharacterized protein</fullName>
    </submittedName>
</protein>
<name>A0ABW1BIB3_9ACTN</name>
<dbReference type="RefSeq" id="WP_272172811.1">
    <property type="nucleotide sequence ID" value="NZ_JAQOSL010000066.1"/>
</dbReference>
<organism evidence="2 3">
    <name type="scientific">Streptomyces heilongjiangensis</name>
    <dbReference type="NCBI Taxonomy" id="945052"/>
    <lineage>
        <taxon>Bacteria</taxon>
        <taxon>Bacillati</taxon>
        <taxon>Actinomycetota</taxon>
        <taxon>Actinomycetes</taxon>
        <taxon>Kitasatosporales</taxon>
        <taxon>Streptomycetaceae</taxon>
        <taxon>Streptomyces</taxon>
    </lineage>
</organism>
<comment type="caution">
    <text evidence="2">The sequence shown here is derived from an EMBL/GenBank/DDBJ whole genome shotgun (WGS) entry which is preliminary data.</text>
</comment>
<proteinExistence type="predicted"/>
<reference evidence="3" key="1">
    <citation type="journal article" date="2019" name="Int. J. Syst. Evol. Microbiol.">
        <title>The Global Catalogue of Microorganisms (GCM) 10K type strain sequencing project: providing services to taxonomists for standard genome sequencing and annotation.</title>
        <authorList>
            <consortium name="The Broad Institute Genomics Platform"/>
            <consortium name="The Broad Institute Genome Sequencing Center for Infectious Disease"/>
            <person name="Wu L."/>
            <person name="Ma J."/>
        </authorList>
    </citation>
    <scope>NUCLEOTIDE SEQUENCE [LARGE SCALE GENOMIC DNA]</scope>
    <source>
        <strain evidence="3">JCM 9918</strain>
    </source>
</reference>
<evidence type="ECO:0000313" key="2">
    <source>
        <dbReference type="EMBL" id="MFC5812938.1"/>
    </source>
</evidence>
<feature type="region of interest" description="Disordered" evidence="1">
    <location>
        <begin position="325"/>
        <end position="347"/>
    </location>
</feature>
<keyword evidence="3" id="KW-1185">Reference proteome</keyword>
<dbReference type="Proteomes" id="UP001596112">
    <property type="component" value="Unassembled WGS sequence"/>
</dbReference>
<feature type="compositionally biased region" description="Low complexity" evidence="1">
    <location>
        <begin position="334"/>
        <end position="343"/>
    </location>
</feature>